<protein>
    <submittedName>
        <fullName evidence="2">Uncharacterized protein</fullName>
    </submittedName>
</protein>
<evidence type="ECO:0000256" key="1">
    <source>
        <dbReference type="SAM" id="MobiDB-lite"/>
    </source>
</evidence>
<sequence>MRDTYPSWSSYIHSSPGHREVRGSNPGLADWRLVLGVRLFTHGFLAKPRRSDEYPSVSGTMVGSERSCQYARVLHLNFCPTVRSEGIWGNDCPA</sequence>
<comment type="caution">
    <text evidence="2">The sequence shown here is derived from an EMBL/GenBank/DDBJ whole genome shotgun (WGS) entry which is preliminary data.</text>
</comment>
<accession>A0AAV4EEH0</accession>
<dbReference type="EMBL" id="BMAT01007185">
    <property type="protein sequence ID" value="GFR59224.1"/>
    <property type="molecule type" value="Genomic_DNA"/>
</dbReference>
<organism evidence="2 3">
    <name type="scientific">Elysia marginata</name>
    <dbReference type="NCBI Taxonomy" id="1093978"/>
    <lineage>
        <taxon>Eukaryota</taxon>
        <taxon>Metazoa</taxon>
        <taxon>Spiralia</taxon>
        <taxon>Lophotrochozoa</taxon>
        <taxon>Mollusca</taxon>
        <taxon>Gastropoda</taxon>
        <taxon>Heterobranchia</taxon>
        <taxon>Euthyneura</taxon>
        <taxon>Panpulmonata</taxon>
        <taxon>Sacoglossa</taxon>
        <taxon>Placobranchoidea</taxon>
        <taxon>Plakobranchidae</taxon>
        <taxon>Elysia</taxon>
    </lineage>
</organism>
<reference evidence="2 3" key="1">
    <citation type="journal article" date="2021" name="Elife">
        <title>Chloroplast acquisition without the gene transfer in kleptoplastic sea slugs, Plakobranchus ocellatus.</title>
        <authorList>
            <person name="Maeda T."/>
            <person name="Takahashi S."/>
            <person name="Yoshida T."/>
            <person name="Shimamura S."/>
            <person name="Takaki Y."/>
            <person name="Nagai Y."/>
            <person name="Toyoda A."/>
            <person name="Suzuki Y."/>
            <person name="Arimoto A."/>
            <person name="Ishii H."/>
            <person name="Satoh N."/>
            <person name="Nishiyama T."/>
            <person name="Hasebe M."/>
            <person name="Maruyama T."/>
            <person name="Minagawa J."/>
            <person name="Obokata J."/>
            <person name="Shigenobu S."/>
        </authorList>
    </citation>
    <scope>NUCLEOTIDE SEQUENCE [LARGE SCALE GENOMIC DNA]</scope>
</reference>
<proteinExistence type="predicted"/>
<evidence type="ECO:0000313" key="2">
    <source>
        <dbReference type="EMBL" id="GFR59224.1"/>
    </source>
</evidence>
<feature type="compositionally biased region" description="Polar residues" evidence="1">
    <location>
        <begin position="1"/>
        <end position="13"/>
    </location>
</feature>
<keyword evidence="3" id="KW-1185">Reference proteome</keyword>
<gene>
    <name evidence="2" type="ORF">ElyMa_003498600</name>
</gene>
<dbReference type="Proteomes" id="UP000762676">
    <property type="component" value="Unassembled WGS sequence"/>
</dbReference>
<dbReference type="AlphaFoldDB" id="A0AAV4EEH0"/>
<feature type="region of interest" description="Disordered" evidence="1">
    <location>
        <begin position="1"/>
        <end position="25"/>
    </location>
</feature>
<name>A0AAV4EEH0_9GAST</name>
<evidence type="ECO:0000313" key="3">
    <source>
        <dbReference type="Proteomes" id="UP000762676"/>
    </source>
</evidence>